<keyword evidence="1" id="KW-1133">Transmembrane helix</keyword>
<protein>
    <recommendedName>
        <fullName evidence="4">MARVEL domain-containing protein</fullName>
    </recommendedName>
</protein>
<dbReference type="Proteomes" id="UP000235786">
    <property type="component" value="Unassembled WGS sequence"/>
</dbReference>
<evidence type="ECO:0008006" key="4">
    <source>
        <dbReference type="Google" id="ProtNLM"/>
    </source>
</evidence>
<keyword evidence="1" id="KW-0472">Membrane</keyword>
<proteinExistence type="predicted"/>
<feature type="transmembrane region" description="Helical" evidence="1">
    <location>
        <begin position="176"/>
        <end position="199"/>
    </location>
</feature>
<organism evidence="2 3">
    <name type="scientific">Hyaloscypha variabilis (strain UAMH 11265 / GT02V1 / F)</name>
    <name type="common">Meliniomyces variabilis</name>
    <dbReference type="NCBI Taxonomy" id="1149755"/>
    <lineage>
        <taxon>Eukaryota</taxon>
        <taxon>Fungi</taxon>
        <taxon>Dikarya</taxon>
        <taxon>Ascomycota</taxon>
        <taxon>Pezizomycotina</taxon>
        <taxon>Leotiomycetes</taxon>
        <taxon>Helotiales</taxon>
        <taxon>Hyaloscyphaceae</taxon>
        <taxon>Hyaloscypha</taxon>
        <taxon>Hyaloscypha variabilis</taxon>
    </lineage>
</organism>
<gene>
    <name evidence="2" type="ORF">L207DRAFT_462715</name>
</gene>
<evidence type="ECO:0000313" key="3">
    <source>
        <dbReference type="Proteomes" id="UP000235786"/>
    </source>
</evidence>
<evidence type="ECO:0000313" key="2">
    <source>
        <dbReference type="EMBL" id="PMD38169.1"/>
    </source>
</evidence>
<name>A0A2J6RI38_HYAVF</name>
<dbReference type="OrthoDB" id="5352400at2759"/>
<accession>A0A2J6RI38</accession>
<feature type="transmembrane region" description="Helical" evidence="1">
    <location>
        <begin position="120"/>
        <end position="137"/>
    </location>
</feature>
<evidence type="ECO:0000256" key="1">
    <source>
        <dbReference type="SAM" id="Phobius"/>
    </source>
</evidence>
<keyword evidence="1" id="KW-0812">Transmembrane</keyword>
<feature type="transmembrane region" description="Helical" evidence="1">
    <location>
        <begin position="20"/>
        <end position="40"/>
    </location>
</feature>
<feature type="transmembrane region" description="Helical" evidence="1">
    <location>
        <begin position="89"/>
        <end position="113"/>
    </location>
</feature>
<dbReference type="EMBL" id="KZ613948">
    <property type="protein sequence ID" value="PMD38169.1"/>
    <property type="molecule type" value="Genomic_DNA"/>
</dbReference>
<reference evidence="2 3" key="1">
    <citation type="submission" date="2016-04" db="EMBL/GenBank/DDBJ databases">
        <title>A degradative enzymes factory behind the ericoid mycorrhizal symbiosis.</title>
        <authorList>
            <consortium name="DOE Joint Genome Institute"/>
            <person name="Martino E."/>
            <person name="Morin E."/>
            <person name="Grelet G."/>
            <person name="Kuo A."/>
            <person name="Kohler A."/>
            <person name="Daghino S."/>
            <person name="Barry K."/>
            <person name="Choi C."/>
            <person name="Cichocki N."/>
            <person name="Clum A."/>
            <person name="Copeland A."/>
            <person name="Hainaut M."/>
            <person name="Haridas S."/>
            <person name="Labutti K."/>
            <person name="Lindquist E."/>
            <person name="Lipzen A."/>
            <person name="Khouja H.-R."/>
            <person name="Murat C."/>
            <person name="Ohm R."/>
            <person name="Olson A."/>
            <person name="Spatafora J."/>
            <person name="Veneault-Fourrey C."/>
            <person name="Henrissat B."/>
            <person name="Grigoriev I."/>
            <person name="Martin F."/>
            <person name="Perotto S."/>
        </authorList>
    </citation>
    <scope>NUCLEOTIDE SEQUENCE [LARGE SCALE GENOMIC DNA]</scope>
    <source>
        <strain evidence="2 3">F</strain>
    </source>
</reference>
<dbReference type="AlphaFoldDB" id="A0A2J6RI38"/>
<keyword evidence="3" id="KW-1185">Reference proteome</keyword>
<sequence>MARFRLPQFQRKWKYPRVLIALMVIELAGTVPALALFGIASPDLYRTTMWQIGYDNGFNSSPAQILYAYANYRPLPKTPFVWSQELTDFNVAVSVLSMFVLLVKCSMFILHIWYPILSTLANLPIVILWAVSMYGQMGPDHSDPAHPSNIAWYISKSCTYAHTNSTYGYCLQAKSAFAVTVIMLATFLLNLLLGIYSLIPTASQRAASKMGLDDMQSKHSPLSDNSDREWEMKRVLPTHATPATPYTPRTLAFNTLDRQLPLRAQQANFDKGRWN</sequence>
<dbReference type="STRING" id="1149755.A0A2J6RI38"/>